<reference evidence="1 2" key="1">
    <citation type="submission" date="2022-05" db="EMBL/GenBank/DDBJ databases">
        <authorList>
            <consortium name="Genoscope - CEA"/>
            <person name="William W."/>
        </authorList>
    </citation>
    <scope>NUCLEOTIDE SEQUENCE [LARGE SCALE GENOMIC DNA]</scope>
</reference>
<gene>
    <name evidence="1" type="ORF">PMEA_00017367</name>
</gene>
<name>A0AAU9VQH5_9CNID</name>
<keyword evidence="2" id="KW-1185">Reference proteome</keyword>
<organism evidence="1 2">
    <name type="scientific">Pocillopora meandrina</name>
    <dbReference type="NCBI Taxonomy" id="46732"/>
    <lineage>
        <taxon>Eukaryota</taxon>
        <taxon>Metazoa</taxon>
        <taxon>Cnidaria</taxon>
        <taxon>Anthozoa</taxon>
        <taxon>Hexacorallia</taxon>
        <taxon>Scleractinia</taxon>
        <taxon>Astrocoeniina</taxon>
        <taxon>Pocilloporidae</taxon>
        <taxon>Pocillopora</taxon>
    </lineage>
</organism>
<protein>
    <submittedName>
        <fullName evidence="1">Uncharacterized protein</fullName>
    </submittedName>
</protein>
<dbReference type="Proteomes" id="UP001159428">
    <property type="component" value="Unassembled WGS sequence"/>
</dbReference>
<evidence type="ECO:0000313" key="2">
    <source>
        <dbReference type="Proteomes" id="UP001159428"/>
    </source>
</evidence>
<accession>A0AAU9VQH5</accession>
<sequence length="57" mass="6226">MLFSNTSLIGQGLSTLCALLEGYFSHNKFGYVNSLYFGGAPDVALEVYRVFLSPMEG</sequence>
<evidence type="ECO:0000313" key="1">
    <source>
        <dbReference type="EMBL" id="CAH3035484.1"/>
    </source>
</evidence>
<dbReference type="EMBL" id="CALNXJ010000003">
    <property type="protein sequence ID" value="CAH3035484.1"/>
    <property type="molecule type" value="Genomic_DNA"/>
</dbReference>
<proteinExistence type="predicted"/>
<dbReference type="AlphaFoldDB" id="A0AAU9VQH5"/>
<comment type="caution">
    <text evidence="1">The sequence shown here is derived from an EMBL/GenBank/DDBJ whole genome shotgun (WGS) entry which is preliminary data.</text>
</comment>